<evidence type="ECO:0000313" key="4">
    <source>
        <dbReference type="Proteomes" id="UP001595778"/>
    </source>
</evidence>
<evidence type="ECO:0000259" key="2">
    <source>
        <dbReference type="Pfam" id="PF07411"/>
    </source>
</evidence>
<proteinExistence type="predicted"/>
<name>A0ABV8WGI3_9MICC</name>
<protein>
    <submittedName>
        <fullName evidence="3">YegP family protein</fullName>
    </submittedName>
</protein>
<dbReference type="RefSeq" id="WP_376976453.1">
    <property type="nucleotide sequence ID" value="NZ_JBHSDQ010000001.1"/>
</dbReference>
<feature type="domain" description="DUF1508" evidence="2">
    <location>
        <begin position="10"/>
        <end position="57"/>
    </location>
</feature>
<dbReference type="Pfam" id="PF07411">
    <property type="entry name" value="DUF1508"/>
    <property type="match status" value="1"/>
</dbReference>
<keyword evidence="4" id="KW-1185">Reference proteome</keyword>
<dbReference type="InterPro" id="IPR010879">
    <property type="entry name" value="DUF1508"/>
</dbReference>
<dbReference type="InterPro" id="IPR036913">
    <property type="entry name" value="YegP-like_sf"/>
</dbReference>
<feature type="region of interest" description="Disordered" evidence="1">
    <location>
        <begin position="55"/>
        <end position="95"/>
    </location>
</feature>
<comment type="caution">
    <text evidence="3">The sequence shown here is derived from an EMBL/GenBank/DDBJ whole genome shotgun (WGS) entry which is preliminary data.</text>
</comment>
<evidence type="ECO:0000256" key="1">
    <source>
        <dbReference type="SAM" id="MobiDB-lite"/>
    </source>
</evidence>
<organism evidence="3 4">
    <name type="scientific">Arthrobacter sedimenti</name>
    <dbReference type="NCBI Taxonomy" id="2694931"/>
    <lineage>
        <taxon>Bacteria</taxon>
        <taxon>Bacillati</taxon>
        <taxon>Actinomycetota</taxon>
        <taxon>Actinomycetes</taxon>
        <taxon>Micrococcales</taxon>
        <taxon>Micrococcaceae</taxon>
        <taxon>Arthrobacter</taxon>
    </lineage>
</organism>
<evidence type="ECO:0000313" key="3">
    <source>
        <dbReference type="EMBL" id="MFC4395175.1"/>
    </source>
</evidence>
<reference evidence="4" key="1">
    <citation type="journal article" date="2019" name="Int. J. Syst. Evol. Microbiol.">
        <title>The Global Catalogue of Microorganisms (GCM) 10K type strain sequencing project: providing services to taxonomists for standard genome sequencing and annotation.</title>
        <authorList>
            <consortium name="The Broad Institute Genomics Platform"/>
            <consortium name="The Broad Institute Genome Sequencing Center for Infectious Disease"/>
            <person name="Wu L."/>
            <person name="Ma J."/>
        </authorList>
    </citation>
    <scope>NUCLEOTIDE SEQUENCE [LARGE SCALE GENOMIC DNA]</scope>
    <source>
        <strain evidence="4">PJ61</strain>
    </source>
</reference>
<feature type="compositionally biased region" description="Basic and acidic residues" evidence="1">
    <location>
        <begin position="55"/>
        <end position="76"/>
    </location>
</feature>
<dbReference type="Gene3D" id="2.30.29.80">
    <property type="match status" value="1"/>
</dbReference>
<dbReference type="Proteomes" id="UP001595778">
    <property type="component" value="Unassembled WGS sequence"/>
</dbReference>
<dbReference type="SUPFAM" id="SSF160113">
    <property type="entry name" value="YegP-like"/>
    <property type="match status" value="1"/>
</dbReference>
<dbReference type="EMBL" id="JBHSDQ010000001">
    <property type="protein sequence ID" value="MFC4395175.1"/>
    <property type="molecule type" value="Genomic_DNA"/>
</dbReference>
<accession>A0ABV8WGI3</accession>
<sequence length="95" mass="10560">MAGNFELVTDHDGNCLVRLVDGRGEEIAVSVPFTSSSAAIDGINSFREVAATAPIRDHTSSAYRRRVEQHEQAAPHHDRKVPLGQSRRLRHHGRH</sequence>
<gene>
    <name evidence="3" type="ORF">ACFO0G_03660</name>
</gene>